<evidence type="ECO:0000259" key="2">
    <source>
        <dbReference type="Pfam" id="PF14111"/>
    </source>
</evidence>
<dbReference type="InterPro" id="IPR040256">
    <property type="entry name" value="At4g02000-like"/>
</dbReference>
<proteinExistence type="predicted"/>
<keyword evidence="4" id="KW-1185">Reference proteome</keyword>
<dbReference type="Proteomes" id="UP000323000">
    <property type="component" value="Chromosome 2"/>
</dbReference>
<feature type="domain" description="DUF4283" evidence="2">
    <location>
        <begin position="12"/>
        <end position="63"/>
    </location>
</feature>
<dbReference type="AlphaFoldDB" id="A0A5C7IMN6"/>
<feature type="compositionally biased region" description="Basic and acidic residues" evidence="1">
    <location>
        <begin position="283"/>
        <end position="301"/>
    </location>
</feature>
<dbReference type="InterPro" id="IPR025558">
    <property type="entry name" value="DUF4283"/>
</dbReference>
<name>A0A5C7IMN6_9ROSI</name>
<evidence type="ECO:0000256" key="1">
    <source>
        <dbReference type="SAM" id="MobiDB-lite"/>
    </source>
</evidence>
<comment type="caution">
    <text evidence="3">The sequence shown here is derived from an EMBL/GenBank/DDBJ whole genome shotgun (WGS) entry which is preliminary data.</text>
</comment>
<gene>
    <name evidence="3" type="ORF">EZV62_005405</name>
</gene>
<evidence type="ECO:0000313" key="4">
    <source>
        <dbReference type="Proteomes" id="UP000323000"/>
    </source>
</evidence>
<sequence>MATKLVNRDAFMDVMQSIWRVNEGVEIEPVEGNVFAFHFRNVEDRKRIQTCGPWSFDRAMIVFEEPTDIGEVSNLKMIGQVQDIDMGMATDSSGRYVRVRVVVNTKDLLIRSIRVDLMGDGQIKTLLLRYERLMDYCFKCGRLEHSLRECVESGEVKVIISEAQMRLNVWLRAQNSWRNDEDWRGKTRGRSEIATGIQMRGEDCSEIQRRGMRRYVPPKTCMGTNTSINGINGTVRKETSLSNVSGEVIIAKSNDEHLEDIIVDEGATMGGTQDQMGCKREELEERGVESSFEKRVKKDGNSMDESSNQAKISGMVADRKLQSSVFEPKKGMAKVCEEVQVEAKLLRWLPVPQFHRQ</sequence>
<protein>
    <recommendedName>
        <fullName evidence="2">DUF4283 domain-containing protein</fullName>
    </recommendedName>
</protein>
<dbReference type="PANTHER" id="PTHR31286">
    <property type="entry name" value="GLYCINE-RICH CELL WALL STRUCTURAL PROTEIN 1.8-LIKE"/>
    <property type="match status" value="1"/>
</dbReference>
<reference evidence="4" key="1">
    <citation type="journal article" date="2019" name="Gigascience">
        <title>De novo genome assembly of the endangered Acer yangbiense, a plant species with extremely small populations endemic to Yunnan Province, China.</title>
        <authorList>
            <person name="Yang J."/>
            <person name="Wariss H.M."/>
            <person name="Tao L."/>
            <person name="Zhang R."/>
            <person name="Yun Q."/>
            <person name="Hollingsworth P."/>
            <person name="Dao Z."/>
            <person name="Luo G."/>
            <person name="Guo H."/>
            <person name="Ma Y."/>
            <person name="Sun W."/>
        </authorList>
    </citation>
    <scope>NUCLEOTIDE SEQUENCE [LARGE SCALE GENOMIC DNA]</scope>
    <source>
        <strain evidence="4">cv. Malutang</strain>
    </source>
</reference>
<evidence type="ECO:0000313" key="3">
    <source>
        <dbReference type="EMBL" id="TXG70470.1"/>
    </source>
</evidence>
<organism evidence="3 4">
    <name type="scientific">Acer yangbiense</name>
    <dbReference type="NCBI Taxonomy" id="1000413"/>
    <lineage>
        <taxon>Eukaryota</taxon>
        <taxon>Viridiplantae</taxon>
        <taxon>Streptophyta</taxon>
        <taxon>Embryophyta</taxon>
        <taxon>Tracheophyta</taxon>
        <taxon>Spermatophyta</taxon>
        <taxon>Magnoliopsida</taxon>
        <taxon>eudicotyledons</taxon>
        <taxon>Gunneridae</taxon>
        <taxon>Pentapetalae</taxon>
        <taxon>rosids</taxon>
        <taxon>malvids</taxon>
        <taxon>Sapindales</taxon>
        <taxon>Sapindaceae</taxon>
        <taxon>Hippocastanoideae</taxon>
        <taxon>Acereae</taxon>
        <taxon>Acer</taxon>
    </lineage>
</organism>
<dbReference type="EMBL" id="VAHF01000002">
    <property type="protein sequence ID" value="TXG70470.1"/>
    <property type="molecule type" value="Genomic_DNA"/>
</dbReference>
<accession>A0A5C7IMN6</accession>
<dbReference type="PANTHER" id="PTHR31286:SF167">
    <property type="entry name" value="OS09G0268800 PROTEIN"/>
    <property type="match status" value="1"/>
</dbReference>
<dbReference type="Pfam" id="PF14111">
    <property type="entry name" value="DUF4283"/>
    <property type="match status" value="1"/>
</dbReference>
<feature type="region of interest" description="Disordered" evidence="1">
    <location>
        <begin position="283"/>
        <end position="314"/>
    </location>
</feature>
<dbReference type="OrthoDB" id="1433131at2759"/>